<dbReference type="OrthoDB" id="7107807at2"/>
<dbReference type="AlphaFoldDB" id="A0A1H8EQI9"/>
<evidence type="ECO:0000313" key="1">
    <source>
        <dbReference type="EMBL" id="SEN21769.1"/>
    </source>
</evidence>
<dbReference type="Proteomes" id="UP000198953">
    <property type="component" value="Unassembled WGS sequence"/>
</dbReference>
<name>A0A1H8EQI9_9ACTN</name>
<evidence type="ECO:0000313" key="2">
    <source>
        <dbReference type="Proteomes" id="UP000198953"/>
    </source>
</evidence>
<accession>A0A1H8EQI9</accession>
<dbReference type="STRING" id="46177.SAMN05660976_07070"/>
<reference evidence="1 2" key="1">
    <citation type="submission" date="2016-10" db="EMBL/GenBank/DDBJ databases">
        <authorList>
            <person name="de Groot N.N."/>
        </authorList>
    </citation>
    <scope>NUCLEOTIDE SEQUENCE [LARGE SCALE GENOMIC DNA]</scope>
    <source>
        <strain evidence="1 2">DSM 43357</strain>
    </source>
</reference>
<protein>
    <submittedName>
        <fullName evidence="1">Uncharacterized protein</fullName>
    </submittedName>
</protein>
<keyword evidence="2" id="KW-1185">Reference proteome</keyword>
<proteinExistence type="predicted"/>
<gene>
    <name evidence="1" type="ORF">SAMN05660976_07070</name>
</gene>
<dbReference type="RefSeq" id="WP_143078875.1">
    <property type="nucleotide sequence ID" value="NZ_FOBF01000023.1"/>
</dbReference>
<organism evidence="1 2">
    <name type="scientific">Nonomuraea pusilla</name>
    <dbReference type="NCBI Taxonomy" id="46177"/>
    <lineage>
        <taxon>Bacteria</taxon>
        <taxon>Bacillati</taxon>
        <taxon>Actinomycetota</taxon>
        <taxon>Actinomycetes</taxon>
        <taxon>Streptosporangiales</taxon>
        <taxon>Streptosporangiaceae</taxon>
        <taxon>Nonomuraea</taxon>
    </lineage>
</organism>
<sequence length="294" mass="32557">MDVSNRVEVSFQMSGADLERLVVIGGDLDYLISLPKDRLLSHTEVRLGASVLRRLFVDNEFKRVWRTMGASEVAQPTVQATNIDPALNAWPWQWILYAWAGGAKSYGAHHTGFILGSVPKDDHEKYPSVGDFLAANPMPVQGEVMRMTLDDWLKSTSVAIRTNEMGLVRISRASMIKYIANRKGGVHFDPRRDLPNRSSKNKLRDIESSLLDHGLLRVGHLSGPEYEVASIIRAVATSDWAPEIVRTAQSAAPADFHGDPDELKFWTGQREADGTGWATSRFNSTVLGVDQATA</sequence>
<dbReference type="EMBL" id="FOBF01000023">
    <property type="protein sequence ID" value="SEN21769.1"/>
    <property type="molecule type" value="Genomic_DNA"/>
</dbReference>